<feature type="region of interest" description="Disordered" evidence="7">
    <location>
        <begin position="233"/>
        <end position="283"/>
    </location>
</feature>
<evidence type="ECO:0000259" key="8">
    <source>
        <dbReference type="Pfam" id="PF10536"/>
    </source>
</evidence>
<dbReference type="InterPro" id="IPR046956">
    <property type="entry name" value="RLP23-like"/>
</dbReference>
<dbReference type="PANTHER" id="PTHR48063:SF112">
    <property type="entry name" value="RECEPTOR LIKE PROTEIN 30-LIKE"/>
    <property type="match status" value="1"/>
</dbReference>
<dbReference type="SUPFAM" id="SSF52058">
    <property type="entry name" value="L domain-like"/>
    <property type="match status" value="1"/>
</dbReference>
<feature type="compositionally biased region" description="Polar residues" evidence="7">
    <location>
        <begin position="264"/>
        <end position="281"/>
    </location>
</feature>
<dbReference type="GO" id="GO:0016020">
    <property type="term" value="C:membrane"/>
    <property type="evidence" value="ECO:0007669"/>
    <property type="project" value="UniProtKB-SubCell"/>
</dbReference>
<keyword evidence="2" id="KW-0812">Transmembrane</keyword>
<dbReference type="EMBL" id="JACGCM010000723">
    <property type="protein sequence ID" value="KAF6167604.1"/>
    <property type="molecule type" value="Genomic_DNA"/>
</dbReference>
<name>A0A7J7NKW3_9MAGN</name>
<evidence type="ECO:0000256" key="7">
    <source>
        <dbReference type="SAM" id="MobiDB-lite"/>
    </source>
</evidence>
<keyword evidence="10" id="KW-1185">Reference proteome</keyword>
<evidence type="ECO:0000256" key="5">
    <source>
        <dbReference type="ARBA" id="ARBA00023136"/>
    </source>
</evidence>
<evidence type="ECO:0000256" key="2">
    <source>
        <dbReference type="ARBA" id="ARBA00022692"/>
    </source>
</evidence>
<evidence type="ECO:0000256" key="3">
    <source>
        <dbReference type="ARBA" id="ARBA00022729"/>
    </source>
</evidence>
<organism evidence="9 10">
    <name type="scientific">Kingdonia uniflora</name>
    <dbReference type="NCBI Taxonomy" id="39325"/>
    <lineage>
        <taxon>Eukaryota</taxon>
        <taxon>Viridiplantae</taxon>
        <taxon>Streptophyta</taxon>
        <taxon>Embryophyta</taxon>
        <taxon>Tracheophyta</taxon>
        <taxon>Spermatophyta</taxon>
        <taxon>Magnoliopsida</taxon>
        <taxon>Ranunculales</taxon>
        <taxon>Circaeasteraceae</taxon>
        <taxon>Kingdonia</taxon>
    </lineage>
</organism>
<reference evidence="9 10" key="1">
    <citation type="journal article" date="2020" name="IScience">
        <title>Genome Sequencing of the Endangered Kingdonia uniflora (Circaeasteraceae, Ranunculales) Reveals Potential Mechanisms of Evolutionary Specialization.</title>
        <authorList>
            <person name="Sun Y."/>
            <person name="Deng T."/>
            <person name="Zhang A."/>
            <person name="Moore M.J."/>
            <person name="Landis J.B."/>
            <person name="Lin N."/>
            <person name="Zhang H."/>
            <person name="Zhang X."/>
            <person name="Huang J."/>
            <person name="Zhang X."/>
            <person name="Sun H."/>
            <person name="Wang H."/>
        </authorList>
    </citation>
    <scope>NUCLEOTIDE SEQUENCE [LARGE SCALE GENOMIC DNA]</scope>
    <source>
        <strain evidence="9">TB1705</strain>
        <tissue evidence="9">Leaf</tissue>
    </source>
</reference>
<dbReference type="Proteomes" id="UP000541444">
    <property type="component" value="Unassembled WGS sequence"/>
</dbReference>
<dbReference type="Pfam" id="PF10536">
    <property type="entry name" value="PMD"/>
    <property type="match status" value="1"/>
</dbReference>
<dbReference type="PANTHER" id="PTHR48063">
    <property type="entry name" value="LRR RECEPTOR-LIKE KINASE"/>
    <property type="match status" value="1"/>
</dbReference>
<dbReference type="AlphaFoldDB" id="A0A7J7NKW3"/>
<gene>
    <name evidence="9" type="ORF">GIB67_031187</name>
</gene>
<proteinExistence type="predicted"/>
<accession>A0A7J7NKW3</accession>
<keyword evidence="5" id="KW-0472">Membrane</keyword>
<keyword evidence="4" id="KW-1133">Transmembrane helix</keyword>
<dbReference type="InterPro" id="IPR032675">
    <property type="entry name" value="LRR_dom_sf"/>
</dbReference>
<protein>
    <recommendedName>
        <fullName evidence="8">Aminotransferase-like plant mobile domain-containing protein</fullName>
    </recommendedName>
</protein>
<feature type="domain" description="Aminotransferase-like plant mobile" evidence="8">
    <location>
        <begin position="318"/>
        <end position="511"/>
    </location>
</feature>
<keyword evidence="6" id="KW-0325">Glycoprotein</keyword>
<comment type="caution">
    <text evidence="9">The sequence shown here is derived from an EMBL/GenBank/DDBJ whole genome shotgun (WGS) entry which is preliminary data.</text>
</comment>
<sequence length="562" mass="64052">MGHILQLDLRNPTSGSYHNYEAYESHFHGPIPGALRNLSSLELLDLSSNSHFNSTVPLWFYNFTSLVRLDLSPKNISEMISSDVGNLTSRKSLDMSNNEFEREVTKYLGKSLQFAKARFGRQQTYGRDLSIRRKFISIAASSLRSELLSIQKEFGLLSKINYLSLSNNSLDGVVSKVHFANLTRLTVLDMPAKSLDFSVHSSWVPPFQLALTWHTQPYSTSFPTPPISSVNHFKMSDSSSLRPRKNVSKTTRNSNAEVKRRGNADNTNNWPLQLTPDNDPTPTYDELNRVDILPDGRVHIFVGSEEITNRDELQCRGSLDKDNRLIHALVERWWPSTHSFHFPCGELGFTPLDFVMLAGISFGRGRELPYDERYSKLEEAEKMFPGITSSNMRYGNVTLSHLKNWQEPLNPSNHNYNSEIDIAYARAFISYTIGNLFFSNGATSLRPGYLAALTDYDIIGPSGFDWGMPIMVSLYRGLDEVSVLRPGKVKKSITRFYAVLEYWFFEYCRVGMYLVKRYDRMEGQKQHRLATMGQVYEIETFSGKHCKSTEFPEGSICVSPIY</sequence>
<dbReference type="OrthoDB" id="676979at2759"/>
<evidence type="ECO:0000256" key="4">
    <source>
        <dbReference type="ARBA" id="ARBA00022989"/>
    </source>
</evidence>
<dbReference type="InterPro" id="IPR019557">
    <property type="entry name" value="AminoTfrase-like_pln_mobile"/>
</dbReference>
<evidence type="ECO:0000313" key="9">
    <source>
        <dbReference type="EMBL" id="KAF6167604.1"/>
    </source>
</evidence>
<evidence type="ECO:0000256" key="6">
    <source>
        <dbReference type="ARBA" id="ARBA00023180"/>
    </source>
</evidence>
<evidence type="ECO:0000256" key="1">
    <source>
        <dbReference type="ARBA" id="ARBA00004479"/>
    </source>
</evidence>
<dbReference type="Gene3D" id="3.80.10.10">
    <property type="entry name" value="Ribonuclease Inhibitor"/>
    <property type="match status" value="2"/>
</dbReference>
<comment type="subcellular location">
    <subcellularLocation>
        <location evidence="1">Membrane</location>
        <topology evidence="1">Single-pass type I membrane protein</topology>
    </subcellularLocation>
</comment>
<keyword evidence="3" id="KW-0732">Signal</keyword>
<evidence type="ECO:0000313" key="10">
    <source>
        <dbReference type="Proteomes" id="UP000541444"/>
    </source>
</evidence>